<dbReference type="OrthoDB" id="1122424at2"/>
<name>A0A1G5PQD0_9GAMM</name>
<accession>A0A1G5PQD0</accession>
<dbReference type="EMBL" id="FMWD01000002">
    <property type="protein sequence ID" value="SCZ51845.1"/>
    <property type="molecule type" value="Genomic_DNA"/>
</dbReference>
<dbReference type="CDD" id="cd12107">
    <property type="entry name" value="Hemerythrin"/>
    <property type="match status" value="1"/>
</dbReference>
<evidence type="ECO:0000256" key="3">
    <source>
        <dbReference type="ARBA" id="ARBA00022723"/>
    </source>
</evidence>
<keyword evidence="3" id="KW-0479">Metal-binding</keyword>
<dbReference type="Pfam" id="PF01814">
    <property type="entry name" value="Hemerythrin"/>
    <property type="match status" value="1"/>
</dbReference>
<keyword evidence="2" id="KW-0813">Transport</keyword>
<evidence type="ECO:0000259" key="5">
    <source>
        <dbReference type="Pfam" id="PF01814"/>
    </source>
</evidence>
<dbReference type="PANTHER" id="PTHR37164:SF1">
    <property type="entry name" value="BACTERIOHEMERYTHRIN"/>
    <property type="match status" value="1"/>
</dbReference>
<evidence type="ECO:0000256" key="4">
    <source>
        <dbReference type="ARBA" id="ARBA00023004"/>
    </source>
</evidence>
<dbReference type="PROSITE" id="PS00550">
    <property type="entry name" value="HEMERYTHRINS"/>
    <property type="match status" value="1"/>
</dbReference>
<feature type="domain" description="Hemerythrin-like" evidence="5">
    <location>
        <begin position="14"/>
        <end position="125"/>
    </location>
</feature>
<keyword evidence="4" id="KW-0408">Iron</keyword>
<dbReference type="PANTHER" id="PTHR37164">
    <property type="entry name" value="BACTERIOHEMERYTHRIN"/>
    <property type="match status" value="1"/>
</dbReference>
<evidence type="ECO:0000313" key="6">
    <source>
        <dbReference type="EMBL" id="SCZ51845.1"/>
    </source>
</evidence>
<dbReference type="InterPro" id="IPR012312">
    <property type="entry name" value="Hemerythrin-like"/>
</dbReference>
<comment type="similarity">
    <text evidence="1">Belongs to the hemerythrin family.</text>
</comment>
<dbReference type="AlphaFoldDB" id="A0A1G5PQD0"/>
<reference evidence="6 7" key="1">
    <citation type="submission" date="2016-10" db="EMBL/GenBank/DDBJ databases">
        <authorList>
            <person name="de Groot N.N."/>
        </authorList>
    </citation>
    <scope>NUCLEOTIDE SEQUENCE [LARGE SCALE GENOMIC DNA]</scope>
    <source>
        <strain evidence="6 7">HLD2</strain>
    </source>
</reference>
<dbReference type="InterPro" id="IPR050669">
    <property type="entry name" value="Hemerythrin"/>
</dbReference>
<dbReference type="GO" id="GO:0005344">
    <property type="term" value="F:oxygen carrier activity"/>
    <property type="evidence" value="ECO:0007669"/>
    <property type="project" value="UniProtKB-KW"/>
</dbReference>
<dbReference type="InterPro" id="IPR035938">
    <property type="entry name" value="Hemerythrin-like_sf"/>
</dbReference>
<dbReference type="InterPro" id="IPR016131">
    <property type="entry name" value="Haemerythrin_Fe_BS"/>
</dbReference>
<dbReference type="InterPro" id="IPR012827">
    <property type="entry name" value="Hemerythrin_metal-bd"/>
</dbReference>
<dbReference type="GO" id="GO:0046872">
    <property type="term" value="F:metal ion binding"/>
    <property type="evidence" value="ECO:0007669"/>
    <property type="project" value="UniProtKB-KW"/>
</dbReference>
<sequence length="143" mass="17221">MSIVAWSDEYTVEIQEIDEQHKRLIGIINKLYEALAAKKDRDQIATVLNELVEYTKVHFEVEETLMRIFNYEEYDAHKEIHDRIVAQVLDFQGKFNAGDDSVGMELLMFLKEWLFDHINKVDKRYTRHFQKHGAKKTWLRKFW</sequence>
<evidence type="ECO:0000256" key="1">
    <source>
        <dbReference type="ARBA" id="ARBA00010587"/>
    </source>
</evidence>
<gene>
    <name evidence="6" type="ORF">SAMN03097708_00603</name>
</gene>
<dbReference type="NCBIfam" id="NF002007">
    <property type="entry name" value="PRK00808.1"/>
    <property type="match status" value="1"/>
</dbReference>
<keyword evidence="2" id="KW-0561">Oxygen transport</keyword>
<keyword evidence="7" id="KW-1185">Reference proteome</keyword>
<dbReference type="RefSeq" id="WP_092992488.1">
    <property type="nucleotide sequence ID" value="NZ_FMWD01000002.1"/>
</dbReference>
<dbReference type="NCBIfam" id="TIGR02481">
    <property type="entry name" value="hemeryth_dom"/>
    <property type="match status" value="1"/>
</dbReference>
<dbReference type="Gene3D" id="1.20.120.50">
    <property type="entry name" value="Hemerythrin-like"/>
    <property type="match status" value="1"/>
</dbReference>
<evidence type="ECO:0000313" key="7">
    <source>
        <dbReference type="Proteomes" id="UP000199648"/>
    </source>
</evidence>
<evidence type="ECO:0000256" key="2">
    <source>
        <dbReference type="ARBA" id="ARBA00022621"/>
    </source>
</evidence>
<dbReference type="SUPFAM" id="SSF47188">
    <property type="entry name" value="Hemerythrin-like"/>
    <property type="match status" value="1"/>
</dbReference>
<dbReference type="Proteomes" id="UP000199648">
    <property type="component" value="Unassembled WGS sequence"/>
</dbReference>
<organism evidence="6 7">
    <name type="scientific">Thiohalomonas denitrificans</name>
    <dbReference type="NCBI Taxonomy" id="415747"/>
    <lineage>
        <taxon>Bacteria</taxon>
        <taxon>Pseudomonadati</taxon>
        <taxon>Pseudomonadota</taxon>
        <taxon>Gammaproteobacteria</taxon>
        <taxon>Thiohalomonadales</taxon>
        <taxon>Thiohalomonadaceae</taxon>
        <taxon>Thiohalomonas</taxon>
    </lineage>
</organism>
<proteinExistence type="inferred from homology"/>
<protein>
    <submittedName>
        <fullName evidence="6">Hemerythrin</fullName>
    </submittedName>
</protein>
<dbReference type="STRING" id="415747.SAMN03097708_00603"/>
<dbReference type="NCBIfam" id="NF033749">
    <property type="entry name" value="bact_hemeryth"/>
    <property type="match status" value="1"/>
</dbReference>